<reference evidence="3" key="1">
    <citation type="submission" date="2020-10" db="EMBL/GenBank/DDBJ databases">
        <authorList>
            <person name="Gilroy R."/>
        </authorList>
    </citation>
    <scope>NUCLEOTIDE SEQUENCE</scope>
    <source>
        <strain evidence="3">ChiSjej4B22-8148</strain>
    </source>
</reference>
<dbReference type="AlphaFoldDB" id="A0A9D1AB44"/>
<evidence type="ECO:0000256" key="1">
    <source>
        <dbReference type="SAM" id="MobiDB-lite"/>
    </source>
</evidence>
<feature type="signal peptide" evidence="2">
    <location>
        <begin position="1"/>
        <end position="28"/>
    </location>
</feature>
<evidence type="ECO:0000313" key="4">
    <source>
        <dbReference type="Proteomes" id="UP000886757"/>
    </source>
</evidence>
<evidence type="ECO:0000256" key="2">
    <source>
        <dbReference type="SAM" id="SignalP"/>
    </source>
</evidence>
<feature type="compositionally biased region" description="Acidic residues" evidence="1">
    <location>
        <begin position="166"/>
        <end position="180"/>
    </location>
</feature>
<name>A0A9D1AB44_9FIRM</name>
<feature type="region of interest" description="Disordered" evidence="1">
    <location>
        <begin position="37"/>
        <end position="186"/>
    </location>
</feature>
<dbReference type="Proteomes" id="UP000886757">
    <property type="component" value="Unassembled WGS sequence"/>
</dbReference>
<accession>A0A9D1AB44</accession>
<comment type="caution">
    <text evidence="3">The sequence shown here is derived from an EMBL/GenBank/DDBJ whole genome shotgun (WGS) entry which is preliminary data.</text>
</comment>
<reference evidence="3" key="2">
    <citation type="journal article" date="2021" name="PeerJ">
        <title>Extensive microbial diversity within the chicken gut microbiome revealed by metagenomics and culture.</title>
        <authorList>
            <person name="Gilroy R."/>
            <person name="Ravi A."/>
            <person name="Getino M."/>
            <person name="Pursley I."/>
            <person name="Horton D.L."/>
            <person name="Alikhan N.F."/>
            <person name="Baker D."/>
            <person name="Gharbi K."/>
            <person name="Hall N."/>
            <person name="Watson M."/>
            <person name="Adriaenssens E.M."/>
            <person name="Foster-Nyarko E."/>
            <person name="Jarju S."/>
            <person name="Secka A."/>
            <person name="Antonio M."/>
            <person name="Oren A."/>
            <person name="Chaudhuri R.R."/>
            <person name="La Ragione R."/>
            <person name="Hildebrand F."/>
            <person name="Pallen M.J."/>
        </authorList>
    </citation>
    <scope>NUCLEOTIDE SEQUENCE</scope>
    <source>
        <strain evidence="3">ChiSjej4B22-8148</strain>
    </source>
</reference>
<protein>
    <submittedName>
        <fullName evidence="3">Uncharacterized protein</fullName>
    </submittedName>
</protein>
<keyword evidence="2" id="KW-0732">Signal</keyword>
<proteinExistence type="predicted"/>
<feature type="chain" id="PRO_5039028401" evidence="2">
    <location>
        <begin position="29"/>
        <end position="317"/>
    </location>
</feature>
<feature type="compositionally biased region" description="Low complexity" evidence="1">
    <location>
        <begin position="46"/>
        <end position="165"/>
    </location>
</feature>
<dbReference type="EMBL" id="DVGK01000039">
    <property type="protein sequence ID" value="HIR12891.1"/>
    <property type="molecule type" value="Genomic_DNA"/>
</dbReference>
<gene>
    <name evidence="3" type="ORF">IAB31_03075</name>
</gene>
<sequence>MKVKRYWKKIAVLVMTTAFLLQGQAVLAAETETVVTETAETKEVKATPQTEAPAPQTEAPQTEAPAPQTEAPQTEAPAPQTEAPAPQTEAPQTEAPQTEAPQTEAPQTEAPQTEAPQTEAPQTEAPQTEAPQTEAPQTEAPQTEAPQTETSQTEVPETEAAQTEEVQTESESETETEKDEETVYKTDFRFENGEVIIIAKASTDAKLPENTEMKVKKLEVGSAEYEEAKRASEAKLGVSEDAEYLFYDVTFVSDGKELDPAEGTVVVQVEFKTIQVDGSAQQQSVLQIDDTASGKVAKDVTAAAPEGSNMSSVKFAF</sequence>
<organism evidence="3 4">
    <name type="scientific">Candidatus Choladousia intestinavium</name>
    <dbReference type="NCBI Taxonomy" id="2840727"/>
    <lineage>
        <taxon>Bacteria</taxon>
        <taxon>Bacillati</taxon>
        <taxon>Bacillota</taxon>
        <taxon>Clostridia</taxon>
        <taxon>Lachnospirales</taxon>
        <taxon>Lachnospiraceae</taxon>
        <taxon>Lachnospiraceae incertae sedis</taxon>
        <taxon>Candidatus Choladousia</taxon>
    </lineage>
</organism>
<evidence type="ECO:0000313" key="3">
    <source>
        <dbReference type="EMBL" id="HIR12891.1"/>
    </source>
</evidence>